<keyword evidence="4 9" id="KW-0493">Microtubule</keyword>
<feature type="domain" description="Calponin-homology (CH)" evidence="11">
    <location>
        <begin position="12"/>
        <end position="114"/>
    </location>
</feature>
<proteinExistence type="inferred from homology"/>
<dbReference type="PANTHER" id="PTHR10623">
    <property type="entry name" value="MICROTUBULE-ASSOCIATED PROTEIN RP/EB FAMILY MEMBER"/>
    <property type="match status" value="1"/>
</dbReference>
<organism evidence="13">
    <name type="scientific">Auxenochlorella protothecoides</name>
    <name type="common">Green microalga</name>
    <name type="synonym">Chlorella protothecoides</name>
    <dbReference type="NCBI Taxonomy" id="3075"/>
    <lineage>
        <taxon>Eukaryota</taxon>
        <taxon>Viridiplantae</taxon>
        <taxon>Chlorophyta</taxon>
        <taxon>core chlorophytes</taxon>
        <taxon>Trebouxiophyceae</taxon>
        <taxon>Chlorellales</taxon>
        <taxon>Chlorellaceae</taxon>
        <taxon>Auxenochlorella</taxon>
    </lineage>
</organism>
<dbReference type="FunFam" id="1.10.418.10:FF:000028">
    <property type="entry name" value="RP/EB family microtubule-associated protein"/>
    <property type="match status" value="1"/>
</dbReference>
<evidence type="ECO:0000256" key="10">
    <source>
        <dbReference type="SAM" id="Coils"/>
    </source>
</evidence>
<evidence type="ECO:0000313" key="13">
    <source>
        <dbReference type="EMBL" id="JAT75045.1"/>
    </source>
</evidence>
<keyword evidence="2" id="KW-0963">Cytoplasm</keyword>
<keyword evidence="10" id="KW-0175">Coiled coil</keyword>
<dbReference type="SUPFAM" id="SSF140612">
    <property type="entry name" value="EB1 dimerisation domain-like"/>
    <property type="match status" value="1"/>
</dbReference>
<evidence type="ECO:0000256" key="2">
    <source>
        <dbReference type="ARBA" id="ARBA00022490"/>
    </source>
</evidence>
<evidence type="ECO:0000256" key="6">
    <source>
        <dbReference type="ARBA" id="ARBA00023212"/>
    </source>
</evidence>
<dbReference type="Gene3D" id="1.10.418.10">
    <property type="entry name" value="Calponin-like domain"/>
    <property type="match status" value="1"/>
</dbReference>
<dbReference type="GO" id="GO:0008017">
    <property type="term" value="F:microtubule binding"/>
    <property type="evidence" value="ECO:0007669"/>
    <property type="project" value="InterPro"/>
</dbReference>
<evidence type="ECO:0000256" key="1">
    <source>
        <dbReference type="ARBA" id="ARBA00010729"/>
    </source>
</evidence>
<dbReference type="GO" id="GO:0005874">
    <property type="term" value="C:microtubule"/>
    <property type="evidence" value="ECO:0007669"/>
    <property type="project" value="UniProtKB-KW"/>
</dbReference>
<dbReference type="InterPro" id="IPR027328">
    <property type="entry name" value="MAPRE"/>
</dbReference>
<evidence type="ECO:0000256" key="8">
    <source>
        <dbReference type="ARBA" id="ARBA00060413"/>
    </source>
</evidence>
<dbReference type="GO" id="GO:0009524">
    <property type="term" value="C:phragmoplast"/>
    <property type="evidence" value="ECO:0007669"/>
    <property type="project" value="UniProtKB-SubCell"/>
</dbReference>
<dbReference type="Pfam" id="PF03271">
    <property type="entry name" value="EB1"/>
    <property type="match status" value="1"/>
</dbReference>
<dbReference type="PROSITE" id="PS51230">
    <property type="entry name" value="EB1_C"/>
    <property type="match status" value="1"/>
</dbReference>
<comment type="similarity">
    <text evidence="1">Belongs to the MAPRE family.</text>
</comment>
<evidence type="ECO:0000259" key="11">
    <source>
        <dbReference type="PROSITE" id="PS50021"/>
    </source>
</evidence>
<keyword evidence="7" id="KW-0131">Cell cycle</keyword>
<evidence type="ECO:0000256" key="5">
    <source>
        <dbReference type="ARBA" id="ARBA00022776"/>
    </source>
</evidence>
<dbReference type="AlphaFoldDB" id="A0A1D2A7Y3"/>
<dbReference type="InterPro" id="IPR004953">
    <property type="entry name" value="EB1_C"/>
</dbReference>
<evidence type="ECO:0000256" key="4">
    <source>
        <dbReference type="ARBA" id="ARBA00022701"/>
    </source>
</evidence>
<sequence>MTTRGMMAENMFQGKGVVLGWLNSVLSLRLEKIEDTCNGAVACQLMDCLHPGSVNMRKVDFNVRNDYEFVGNYKELQQAFNKHGIDRAFNVAALSKGKLQDNNEFMQWFKGYWDSVTGGLEIDDYDALARRQSCKTGDWKKWSAAAPGAAPRPAARASSAAPDTIAAYRRGSAAPAARASSGLASNAKSEAKAALLTKAELSGMTDELGALRVEVEDLKDENEDLRAKLHTLEHERDFYFNKLRDVEILCQWPEVAAAKPVVEVIENILFAADAEEGKQVMEEAATRFAATPAMAAEA</sequence>
<evidence type="ECO:0000259" key="12">
    <source>
        <dbReference type="PROSITE" id="PS51230"/>
    </source>
</evidence>
<evidence type="ECO:0000256" key="3">
    <source>
        <dbReference type="ARBA" id="ARBA00022618"/>
    </source>
</evidence>
<keyword evidence="5" id="KW-0498">Mitosis</keyword>
<gene>
    <name evidence="13" type="ORF">g.35912</name>
</gene>
<dbReference type="EMBL" id="GDKF01003577">
    <property type="protein sequence ID" value="JAT75045.1"/>
    <property type="molecule type" value="Transcribed_RNA"/>
</dbReference>
<evidence type="ECO:0008006" key="14">
    <source>
        <dbReference type="Google" id="ProtNLM"/>
    </source>
</evidence>
<name>A0A1D2A7Y3_AUXPR</name>
<keyword evidence="6" id="KW-0206">Cytoskeleton</keyword>
<dbReference type="GO" id="GO:0009652">
    <property type="term" value="P:thigmotropism"/>
    <property type="evidence" value="ECO:0007669"/>
    <property type="project" value="UniProtKB-ARBA"/>
</dbReference>
<dbReference type="InterPro" id="IPR036133">
    <property type="entry name" value="EB1_C_sf"/>
</dbReference>
<dbReference type="Gene3D" id="1.20.5.1430">
    <property type="match status" value="1"/>
</dbReference>
<protein>
    <recommendedName>
        <fullName evidence="14">Microtubule-associated protein RP/EB family member 1</fullName>
    </recommendedName>
</protein>
<dbReference type="Pfam" id="PF00307">
    <property type="entry name" value="CH"/>
    <property type="match status" value="1"/>
</dbReference>
<feature type="domain" description="EB1 C-terminal" evidence="12">
    <location>
        <begin position="207"/>
        <end position="278"/>
    </location>
</feature>
<reference evidence="13" key="1">
    <citation type="submission" date="2015-08" db="EMBL/GenBank/DDBJ databases">
        <authorList>
            <person name="Babu N.S."/>
            <person name="Beckwith C.J."/>
            <person name="Beseler K.G."/>
            <person name="Brison A."/>
            <person name="Carone J.V."/>
            <person name="Caskin T.P."/>
            <person name="Diamond M."/>
            <person name="Durham M.E."/>
            <person name="Foxe J.M."/>
            <person name="Go M."/>
            <person name="Henderson B.A."/>
            <person name="Jones I.B."/>
            <person name="McGettigan J.A."/>
            <person name="Micheletti S.J."/>
            <person name="Nasrallah M.E."/>
            <person name="Ortiz D."/>
            <person name="Piller C.R."/>
            <person name="Privatt S.R."/>
            <person name="Schneider S.L."/>
            <person name="Sharp S."/>
            <person name="Smith T.C."/>
            <person name="Stanton J.D."/>
            <person name="Ullery H.E."/>
            <person name="Wilson R.J."/>
            <person name="Serrano M.G."/>
            <person name="Buck G."/>
            <person name="Lee V."/>
            <person name="Wang Y."/>
            <person name="Carvalho R."/>
            <person name="Voegtly L."/>
            <person name="Shi R."/>
            <person name="Duckworth R."/>
            <person name="Johnson A."/>
            <person name="Loviza R."/>
            <person name="Walstead R."/>
            <person name="Shah Z."/>
            <person name="Kiflezghi M."/>
            <person name="Wade K."/>
            <person name="Ball S.L."/>
            <person name="Bradley K.W."/>
            <person name="Asai D.J."/>
            <person name="Bowman C.A."/>
            <person name="Russell D.A."/>
            <person name="Pope W.H."/>
            <person name="Jacobs-Sera D."/>
            <person name="Hendrix R.W."/>
            <person name="Hatfull G.F."/>
        </authorList>
    </citation>
    <scope>NUCLEOTIDE SEQUENCE</scope>
</reference>
<dbReference type="InterPro" id="IPR001715">
    <property type="entry name" value="CH_dom"/>
</dbReference>
<accession>A0A1D2A7Y3</accession>
<evidence type="ECO:0000256" key="9">
    <source>
        <dbReference type="PROSITE-ProRule" id="PRU00576"/>
    </source>
</evidence>
<keyword evidence="3" id="KW-0132">Cell division</keyword>
<dbReference type="PROSITE" id="PS50021">
    <property type="entry name" value="CH"/>
    <property type="match status" value="1"/>
</dbReference>
<feature type="coiled-coil region" evidence="10">
    <location>
        <begin position="201"/>
        <end position="242"/>
    </location>
</feature>
<dbReference type="SUPFAM" id="SSF47576">
    <property type="entry name" value="Calponin-homology domain, CH-domain"/>
    <property type="match status" value="1"/>
</dbReference>
<comment type="subcellular location">
    <subcellularLocation>
        <location evidence="8">Cytoplasm</location>
        <location evidence="8">Cytoskeleton</location>
        <location evidence="8">Phragmoplast</location>
    </subcellularLocation>
</comment>
<dbReference type="GO" id="GO:0051301">
    <property type="term" value="P:cell division"/>
    <property type="evidence" value="ECO:0007669"/>
    <property type="project" value="UniProtKB-KW"/>
</dbReference>
<dbReference type="InterPro" id="IPR036872">
    <property type="entry name" value="CH_dom_sf"/>
</dbReference>
<evidence type="ECO:0000256" key="7">
    <source>
        <dbReference type="ARBA" id="ARBA00023306"/>
    </source>
</evidence>